<evidence type="ECO:0000256" key="1">
    <source>
        <dbReference type="SAM" id="MobiDB-lite"/>
    </source>
</evidence>
<name>A0A1E3JIY6_9TREE</name>
<dbReference type="GO" id="GO:0019901">
    <property type="term" value="F:protein kinase binding"/>
    <property type="evidence" value="ECO:0007669"/>
    <property type="project" value="TreeGrafter"/>
</dbReference>
<dbReference type="GO" id="GO:0005730">
    <property type="term" value="C:nucleolus"/>
    <property type="evidence" value="ECO:0007669"/>
    <property type="project" value="TreeGrafter"/>
</dbReference>
<proteinExistence type="predicted"/>
<accession>A0A1E3JIY6</accession>
<feature type="region of interest" description="Disordered" evidence="1">
    <location>
        <begin position="69"/>
        <end position="223"/>
    </location>
</feature>
<dbReference type="PANTHER" id="PTHR13507:SF0">
    <property type="entry name" value="PRKR-INTERACTING PROTEIN 1"/>
    <property type="match status" value="1"/>
</dbReference>
<evidence type="ECO:0008006" key="4">
    <source>
        <dbReference type="Google" id="ProtNLM"/>
    </source>
</evidence>
<dbReference type="InterPro" id="IPR009548">
    <property type="entry name" value="Prkrip1"/>
</dbReference>
<gene>
    <name evidence="2" type="ORF">L198_03132</name>
</gene>
<dbReference type="GO" id="GO:0003725">
    <property type="term" value="F:double-stranded RNA binding"/>
    <property type="evidence" value="ECO:0007669"/>
    <property type="project" value="InterPro"/>
</dbReference>
<sequence length="223" mass="24787">MASPDRTPRDLSPDSHAAGSRPAKKPRTTVADLQRRQLDKLLANPEKEVVLPTGIVKKELRAPLDMMKNVQGSSAGAGSGEFHVYKQSRRREYERLRMMEEESKAEEEQAAFAKRQADRDAEAESKTAKNRAKRQRRKQGRNGSKPAAIENTPTGGGGLKRKIEASGPKIAFRRPGEDEDGEDEDGEEEEEVGPAPPHVEEKVEEPEPQRAVEETKITIVDED</sequence>
<feature type="compositionally biased region" description="Basic and acidic residues" evidence="1">
    <location>
        <begin position="198"/>
        <end position="216"/>
    </location>
</feature>
<dbReference type="RefSeq" id="XP_019032997.1">
    <property type="nucleotide sequence ID" value="XM_019175265.1"/>
</dbReference>
<keyword evidence="3" id="KW-1185">Reference proteome</keyword>
<dbReference type="AlphaFoldDB" id="A0A1E3JIY6"/>
<dbReference type="Pfam" id="PF06658">
    <property type="entry name" value="DUF1168"/>
    <property type="match status" value="1"/>
</dbReference>
<feature type="compositionally biased region" description="Basic and acidic residues" evidence="1">
    <location>
        <begin position="1"/>
        <end position="13"/>
    </location>
</feature>
<dbReference type="PANTHER" id="PTHR13507">
    <property type="entry name" value="PRKR-INTERACTING PROTEIN 1"/>
    <property type="match status" value="1"/>
</dbReference>
<evidence type="ECO:0000313" key="2">
    <source>
        <dbReference type="EMBL" id="ODO00805.1"/>
    </source>
</evidence>
<feature type="region of interest" description="Disordered" evidence="1">
    <location>
        <begin position="1"/>
        <end position="31"/>
    </location>
</feature>
<feature type="compositionally biased region" description="Basic and acidic residues" evidence="1">
    <location>
        <begin position="115"/>
        <end position="127"/>
    </location>
</feature>
<organism evidence="2 3">
    <name type="scientific">Cryptococcus wingfieldii CBS 7118</name>
    <dbReference type="NCBI Taxonomy" id="1295528"/>
    <lineage>
        <taxon>Eukaryota</taxon>
        <taxon>Fungi</taxon>
        <taxon>Dikarya</taxon>
        <taxon>Basidiomycota</taxon>
        <taxon>Agaricomycotina</taxon>
        <taxon>Tremellomycetes</taxon>
        <taxon>Tremellales</taxon>
        <taxon>Cryptococcaceae</taxon>
        <taxon>Cryptococcus</taxon>
    </lineage>
</organism>
<dbReference type="OrthoDB" id="10067079at2759"/>
<dbReference type="GO" id="GO:0004860">
    <property type="term" value="F:protein kinase inhibitor activity"/>
    <property type="evidence" value="ECO:0007669"/>
    <property type="project" value="TreeGrafter"/>
</dbReference>
<dbReference type="GeneID" id="30192345"/>
<feature type="compositionally biased region" description="Basic residues" evidence="1">
    <location>
        <begin position="128"/>
        <end position="140"/>
    </location>
</feature>
<evidence type="ECO:0000313" key="3">
    <source>
        <dbReference type="Proteomes" id="UP000094819"/>
    </source>
</evidence>
<feature type="compositionally biased region" description="Acidic residues" evidence="1">
    <location>
        <begin position="177"/>
        <end position="192"/>
    </location>
</feature>
<reference evidence="2 3" key="1">
    <citation type="submission" date="2016-06" db="EMBL/GenBank/DDBJ databases">
        <title>Evolution of pathogenesis and genome organization in the Tremellales.</title>
        <authorList>
            <person name="Cuomo C."/>
            <person name="Litvintseva A."/>
            <person name="Heitman J."/>
            <person name="Chen Y."/>
            <person name="Sun S."/>
            <person name="Springer D."/>
            <person name="Dromer F."/>
            <person name="Young S."/>
            <person name="Zeng Q."/>
            <person name="Chapman S."/>
            <person name="Gujja S."/>
            <person name="Saif S."/>
            <person name="Birren B."/>
        </authorList>
    </citation>
    <scope>NUCLEOTIDE SEQUENCE [LARGE SCALE GENOMIC DNA]</scope>
    <source>
        <strain evidence="2 3">CBS 7118</strain>
    </source>
</reference>
<feature type="compositionally biased region" description="Basic and acidic residues" evidence="1">
    <location>
        <begin position="90"/>
        <end position="102"/>
    </location>
</feature>
<dbReference type="Proteomes" id="UP000094819">
    <property type="component" value="Unassembled WGS sequence"/>
</dbReference>
<dbReference type="EMBL" id="AWGH01000007">
    <property type="protein sequence ID" value="ODO00805.1"/>
    <property type="molecule type" value="Genomic_DNA"/>
</dbReference>
<comment type="caution">
    <text evidence="2">The sequence shown here is derived from an EMBL/GenBank/DDBJ whole genome shotgun (WGS) entry which is preliminary data.</text>
</comment>
<protein>
    <recommendedName>
        <fullName evidence="4">PRKR-interacting protein 1</fullName>
    </recommendedName>
</protein>